<evidence type="ECO:0000313" key="3">
    <source>
        <dbReference type="Proteomes" id="UP000257109"/>
    </source>
</evidence>
<dbReference type="EMBL" id="QJKJ01005519">
    <property type="protein sequence ID" value="RDX89998.1"/>
    <property type="molecule type" value="Genomic_DNA"/>
</dbReference>
<keyword evidence="3" id="KW-1185">Reference proteome</keyword>
<evidence type="ECO:0000256" key="1">
    <source>
        <dbReference type="SAM" id="MobiDB-lite"/>
    </source>
</evidence>
<name>A0A371GHF2_MUCPR</name>
<evidence type="ECO:0000313" key="2">
    <source>
        <dbReference type="EMBL" id="RDX89998.1"/>
    </source>
</evidence>
<feature type="region of interest" description="Disordered" evidence="1">
    <location>
        <begin position="111"/>
        <end position="151"/>
    </location>
</feature>
<proteinExistence type="predicted"/>
<dbReference type="AlphaFoldDB" id="A0A371GHF2"/>
<reference evidence="2" key="1">
    <citation type="submission" date="2018-05" db="EMBL/GenBank/DDBJ databases">
        <title>Draft genome of Mucuna pruriens seed.</title>
        <authorList>
            <person name="Nnadi N.E."/>
            <person name="Vos R."/>
            <person name="Hasami M.H."/>
            <person name="Devisetty U.K."/>
            <person name="Aguiy J.C."/>
        </authorList>
    </citation>
    <scope>NUCLEOTIDE SEQUENCE [LARGE SCALE GENOMIC DNA]</scope>
    <source>
        <strain evidence="2">JCA_2017</strain>
    </source>
</reference>
<sequence length="238" mass="27647">MSFNLLGDYDLAPSPHIPTIFSLIIDRGSSANVSNLRLVEKLVIPTLPHLKPYKLQWLSERQNGIRSFVMWFPWKPHTYYWVGLDNLIGGEVCEDHIKMKKKIEEERKELEKVEKAKRKESEKNKVKSKSLSENKESTNKKSTKKIEKQEFKKKEKSLEKRKVKRVILARKKPLFILPTNMCSLVSSLISSLPTSFSEMLESFNELFPKDIPHEFPQIRGIEHHIDFTLEATLLDSAA</sequence>
<dbReference type="Proteomes" id="UP000257109">
    <property type="component" value="Unassembled WGS sequence"/>
</dbReference>
<gene>
    <name evidence="2" type="ORF">CR513_28193</name>
</gene>
<accession>A0A371GHF2</accession>
<comment type="caution">
    <text evidence="2">The sequence shown here is derived from an EMBL/GenBank/DDBJ whole genome shotgun (WGS) entry which is preliminary data.</text>
</comment>
<protein>
    <submittedName>
        <fullName evidence="2">Uncharacterized protein</fullName>
    </submittedName>
</protein>
<feature type="non-terminal residue" evidence="2">
    <location>
        <position position="238"/>
    </location>
</feature>
<organism evidence="2 3">
    <name type="scientific">Mucuna pruriens</name>
    <name type="common">Velvet bean</name>
    <name type="synonym">Dolichos pruriens</name>
    <dbReference type="NCBI Taxonomy" id="157652"/>
    <lineage>
        <taxon>Eukaryota</taxon>
        <taxon>Viridiplantae</taxon>
        <taxon>Streptophyta</taxon>
        <taxon>Embryophyta</taxon>
        <taxon>Tracheophyta</taxon>
        <taxon>Spermatophyta</taxon>
        <taxon>Magnoliopsida</taxon>
        <taxon>eudicotyledons</taxon>
        <taxon>Gunneridae</taxon>
        <taxon>Pentapetalae</taxon>
        <taxon>rosids</taxon>
        <taxon>fabids</taxon>
        <taxon>Fabales</taxon>
        <taxon>Fabaceae</taxon>
        <taxon>Papilionoideae</taxon>
        <taxon>50 kb inversion clade</taxon>
        <taxon>NPAAA clade</taxon>
        <taxon>indigoferoid/millettioid clade</taxon>
        <taxon>Phaseoleae</taxon>
        <taxon>Mucuna</taxon>
    </lineage>
</organism>